<keyword evidence="2" id="KW-1185">Reference proteome</keyword>
<gene>
    <name evidence="1" type="ORF">H0E87_027072</name>
</gene>
<sequence length="70" mass="8091">MEILINNANVKYMVTEACSWSYSAIRYSRQIFDLYWDSYLDVYRALKGFSLDANTTTLESSSPEEDSSDD</sequence>
<organism evidence="1 2">
    <name type="scientific">Populus deltoides</name>
    <name type="common">Eastern poplar</name>
    <name type="synonym">Eastern cottonwood</name>
    <dbReference type="NCBI Taxonomy" id="3696"/>
    <lineage>
        <taxon>Eukaryota</taxon>
        <taxon>Viridiplantae</taxon>
        <taxon>Streptophyta</taxon>
        <taxon>Embryophyta</taxon>
        <taxon>Tracheophyta</taxon>
        <taxon>Spermatophyta</taxon>
        <taxon>Magnoliopsida</taxon>
        <taxon>eudicotyledons</taxon>
        <taxon>Gunneridae</taxon>
        <taxon>Pentapetalae</taxon>
        <taxon>rosids</taxon>
        <taxon>fabids</taxon>
        <taxon>Malpighiales</taxon>
        <taxon>Salicaceae</taxon>
        <taxon>Saliceae</taxon>
        <taxon>Populus</taxon>
    </lineage>
</organism>
<protein>
    <submittedName>
        <fullName evidence="1">Uncharacterized protein</fullName>
    </submittedName>
</protein>
<evidence type="ECO:0000313" key="2">
    <source>
        <dbReference type="Proteomes" id="UP000807159"/>
    </source>
</evidence>
<comment type="caution">
    <text evidence="1">The sequence shown here is derived from an EMBL/GenBank/DDBJ whole genome shotgun (WGS) entry which is preliminary data.</text>
</comment>
<dbReference type="EMBL" id="JACEGQ020000016">
    <property type="protein sequence ID" value="KAH8485503.1"/>
    <property type="molecule type" value="Genomic_DNA"/>
</dbReference>
<reference evidence="1" key="1">
    <citation type="journal article" date="2021" name="J. Hered.">
        <title>Genome Assembly of Salicaceae Populus deltoides (Eastern Cottonwood) I-69 Based on Nanopore Sequencing and Hi-C Technologies.</title>
        <authorList>
            <person name="Bai S."/>
            <person name="Wu H."/>
            <person name="Zhang J."/>
            <person name="Pan Z."/>
            <person name="Zhao W."/>
            <person name="Li Z."/>
            <person name="Tong C."/>
        </authorList>
    </citation>
    <scope>NUCLEOTIDE SEQUENCE</scope>
    <source>
        <tissue evidence="1">Leaf</tissue>
    </source>
</reference>
<proteinExistence type="predicted"/>
<dbReference type="Proteomes" id="UP000807159">
    <property type="component" value="Chromosome 16"/>
</dbReference>
<name>A0A8T2WZB7_POPDE</name>
<dbReference type="AlphaFoldDB" id="A0A8T2WZB7"/>
<evidence type="ECO:0000313" key="1">
    <source>
        <dbReference type="EMBL" id="KAH8485503.1"/>
    </source>
</evidence>
<accession>A0A8T2WZB7</accession>